<dbReference type="RefSeq" id="WP_127189709.1">
    <property type="nucleotide sequence ID" value="NZ_RZNJ01000007.1"/>
</dbReference>
<dbReference type="AlphaFoldDB" id="A0A433X3D9"/>
<dbReference type="CDD" id="cd06261">
    <property type="entry name" value="TM_PBP2"/>
    <property type="match status" value="1"/>
</dbReference>
<reference evidence="13 14" key="1">
    <citation type="journal article" date="2016" name="Int. J. Syst. Evol. Microbiol.">
        <title>Arsenicitalea aurantiaca gen. nov., sp. nov., a new member of the family Hyphomicrobiaceae, isolated from high-arsenic sediment.</title>
        <authorList>
            <person name="Mu Y."/>
            <person name="Zhou L."/>
            <person name="Zeng X.C."/>
            <person name="Liu L."/>
            <person name="Pan Y."/>
            <person name="Chen X."/>
            <person name="Wang J."/>
            <person name="Li S."/>
            <person name="Li W.J."/>
            <person name="Wang Y."/>
        </authorList>
    </citation>
    <scope>NUCLEOTIDE SEQUENCE [LARGE SCALE GENOMIC DNA]</scope>
    <source>
        <strain evidence="13 14">42-50</strain>
    </source>
</reference>
<keyword evidence="11" id="KW-1003">Cell membrane</keyword>
<evidence type="ECO:0000313" key="14">
    <source>
        <dbReference type="Proteomes" id="UP000281547"/>
    </source>
</evidence>
<dbReference type="NCBIfam" id="TIGR00969">
    <property type="entry name" value="3a0106s02"/>
    <property type="match status" value="1"/>
</dbReference>
<feature type="transmembrane region" description="Helical" evidence="11">
    <location>
        <begin position="188"/>
        <end position="210"/>
    </location>
</feature>
<evidence type="ECO:0000256" key="9">
    <source>
        <dbReference type="ARBA" id="ARBA00023136"/>
    </source>
</evidence>
<keyword evidence="8" id="KW-0764">Sulfate transport</keyword>
<evidence type="ECO:0000313" key="13">
    <source>
        <dbReference type="EMBL" id="RUT28574.1"/>
    </source>
</evidence>
<comment type="caution">
    <text evidence="13">The sequence shown here is derived from an EMBL/GenBank/DDBJ whole genome shotgun (WGS) entry which is preliminary data.</text>
</comment>
<name>A0A433X3D9_9HYPH</name>
<evidence type="ECO:0000256" key="10">
    <source>
        <dbReference type="ARBA" id="ARBA00025323"/>
    </source>
</evidence>
<keyword evidence="11" id="KW-0997">Cell inner membrane</keyword>
<feature type="transmembrane region" description="Helical" evidence="11">
    <location>
        <begin position="216"/>
        <end position="239"/>
    </location>
</feature>
<dbReference type="InterPro" id="IPR035906">
    <property type="entry name" value="MetI-like_sf"/>
</dbReference>
<keyword evidence="14" id="KW-1185">Reference proteome</keyword>
<comment type="subcellular location">
    <subcellularLocation>
        <location evidence="11">Cell inner membrane</location>
        <topology evidence="11">Multi-pass membrane protein</topology>
    </subcellularLocation>
    <subcellularLocation>
        <location evidence="2">Cell membrane</location>
        <topology evidence="2">Multi-pass membrane protein</topology>
    </subcellularLocation>
</comment>
<keyword evidence="6 11" id="KW-0812">Transmembrane</keyword>
<evidence type="ECO:0000256" key="4">
    <source>
        <dbReference type="ARBA" id="ARBA00022448"/>
    </source>
</evidence>
<organism evidence="13 14">
    <name type="scientific">Arsenicitalea aurantiaca</name>
    <dbReference type="NCBI Taxonomy" id="1783274"/>
    <lineage>
        <taxon>Bacteria</taxon>
        <taxon>Pseudomonadati</taxon>
        <taxon>Pseudomonadota</taxon>
        <taxon>Alphaproteobacteria</taxon>
        <taxon>Hyphomicrobiales</taxon>
        <taxon>Devosiaceae</taxon>
        <taxon>Arsenicitalea</taxon>
    </lineage>
</organism>
<dbReference type="Proteomes" id="UP000281547">
    <property type="component" value="Unassembled WGS sequence"/>
</dbReference>
<feature type="transmembrane region" description="Helical" evidence="11">
    <location>
        <begin position="102"/>
        <end position="122"/>
    </location>
</feature>
<dbReference type="InterPro" id="IPR000515">
    <property type="entry name" value="MetI-like"/>
</dbReference>
<evidence type="ECO:0000256" key="5">
    <source>
        <dbReference type="ARBA" id="ARBA00022505"/>
    </source>
</evidence>
<feature type="transmembrane region" description="Helical" evidence="11">
    <location>
        <begin position="12"/>
        <end position="41"/>
    </location>
</feature>
<evidence type="ECO:0000256" key="6">
    <source>
        <dbReference type="ARBA" id="ARBA00022692"/>
    </source>
</evidence>
<keyword evidence="7 11" id="KW-1133">Transmembrane helix</keyword>
<dbReference type="OrthoDB" id="9804629at2"/>
<dbReference type="NCBIfam" id="TIGR02139">
    <property type="entry name" value="permease_CysT"/>
    <property type="match status" value="1"/>
</dbReference>
<dbReference type="InterPro" id="IPR005667">
    <property type="entry name" value="Sulph_transpt2"/>
</dbReference>
<evidence type="ECO:0000256" key="1">
    <source>
        <dbReference type="ARBA" id="ARBA00002949"/>
    </source>
</evidence>
<gene>
    <name evidence="13" type="primary">cysT</name>
    <name evidence="13" type="ORF">EMQ25_16505</name>
</gene>
<feature type="transmembrane region" description="Helical" evidence="11">
    <location>
        <begin position="142"/>
        <end position="160"/>
    </location>
</feature>
<accession>A0A433X3D9</accession>
<evidence type="ECO:0000256" key="7">
    <source>
        <dbReference type="ARBA" id="ARBA00022989"/>
    </source>
</evidence>
<keyword evidence="5 11" id="KW-0500">Molybdenum</keyword>
<evidence type="ECO:0000256" key="11">
    <source>
        <dbReference type="RuleBase" id="RU365097"/>
    </source>
</evidence>
<protein>
    <recommendedName>
        <fullName evidence="11">Molybdenum transport system permease</fullName>
    </recommendedName>
</protein>
<dbReference type="EMBL" id="RZNJ01000007">
    <property type="protein sequence ID" value="RUT28574.1"/>
    <property type="molecule type" value="Genomic_DNA"/>
</dbReference>
<dbReference type="InterPro" id="IPR011867">
    <property type="entry name" value="ModB_ABC"/>
</dbReference>
<evidence type="ECO:0000259" key="12">
    <source>
        <dbReference type="PROSITE" id="PS50928"/>
    </source>
</evidence>
<dbReference type="GO" id="GO:0015419">
    <property type="term" value="F:ABC-type sulfate transporter activity"/>
    <property type="evidence" value="ECO:0007669"/>
    <property type="project" value="InterPro"/>
</dbReference>
<dbReference type="FunFam" id="1.10.3720.10:FF:000004">
    <property type="entry name" value="Sulfate transport system permease protein CysT"/>
    <property type="match status" value="1"/>
</dbReference>
<comment type="function">
    <text evidence="10">Part of the ABC transporter complex CysAWTP (TC 3.A.1.6.1) involved in sulfate/thiosulfate import. Probably responsible for the translocation of the substrate across the membrane.</text>
</comment>
<sequence>MAATASKRRSRHLLPGFGLTLGVTMLYLGIIVVLPLVAMLIKTTSLGWDELWRILTSNRSMAAYRITFGSAFFAMLFNGVFGLLLAWVLVRYEFPGKRFLDALVDLPFALPTAVAGLTLVTLFSNNGWYGQILNPLGLTVNYTQVGIVIAMAFTSVPFVVRTVQPVLEEVQVDLEEAARTLGATRWQVFARVIWPTIMPAFVAGCVLSFARSLGEFGAVVFIAGNLPGMTEIVSLLIYIRLDEYNYSAAAALASVLLVAAFLTLLLTNLLQAWQLRYMERSK</sequence>
<keyword evidence="4 11" id="KW-0813">Transport</keyword>
<comment type="similarity">
    <text evidence="11">Belongs to the binding-protein-dependent transport system permease family. CysTW subfamily.</text>
</comment>
<evidence type="ECO:0000256" key="8">
    <source>
        <dbReference type="ARBA" id="ARBA00023032"/>
    </source>
</evidence>
<feature type="transmembrane region" description="Helical" evidence="11">
    <location>
        <begin position="61"/>
        <end position="90"/>
    </location>
</feature>
<comment type="caution">
    <text evidence="11">Lacks conserved residue(s) required for the propagation of feature annotation.</text>
</comment>
<feature type="transmembrane region" description="Helical" evidence="11">
    <location>
        <begin position="251"/>
        <end position="273"/>
    </location>
</feature>
<dbReference type="GO" id="GO:0015098">
    <property type="term" value="F:molybdate ion transmembrane transporter activity"/>
    <property type="evidence" value="ECO:0007669"/>
    <property type="project" value="UniProtKB-UniRule"/>
</dbReference>
<proteinExistence type="inferred from homology"/>
<evidence type="ECO:0000256" key="3">
    <source>
        <dbReference type="ARBA" id="ARBA00011779"/>
    </source>
</evidence>
<dbReference type="GO" id="GO:0005886">
    <property type="term" value="C:plasma membrane"/>
    <property type="evidence" value="ECO:0007669"/>
    <property type="project" value="UniProtKB-SubCell"/>
</dbReference>
<keyword evidence="9 11" id="KW-0472">Membrane</keyword>
<dbReference type="Pfam" id="PF00528">
    <property type="entry name" value="BPD_transp_1"/>
    <property type="match status" value="1"/>
</dbReference>
<dbReference type="SUPFAM" id="SSF161098">
    <property type="entry name" value="MetI-like"/>
    <property type="match status" value="1"/>
</dbReference>
<dbReference type="NCBIfam" id="TIGR02141">
    <property type="entry name" value="modB_ABC"/>
    <property type="match status" value="1"/>
</dbReference>
<evidence type="ECO:0000256" key="2">
    <source>
        <dbReference type="ARBA" id="ARBA00004651"/>
    </source>
</evidence>
<dbReference type="Gene3D" id="1.10.3720.10">
    <property type="entry name" value="MetI-like"/>
    <property type="match status" value="1"/>
</dbReference>
<dbReference type="InterPro" id="IPR011865">
    <property type="entry name" value="CysT_permease"/>
</dbReference>
<dbReference type="PANTHER" id="PTHR30406">
    <property type="entry name" value="SULFATE TRANSPORT SYSTEM PERMEASE PROTEIN"/>
    <property type="match status" value="1"/>
</dbReference>
<dbReference type="PROSITE" id="PS50928">
    <property type="entry name" value="ABC_TM1"/>
    <property type="match status" value="1"/>
</dbReference>
<comment type="subunit">
    <text evidence="3">The complex is composed of two ATP-binding proteins (CysA), two transmembrane proteins (CysT and CysW) and a solute-binding protein (CysP).</text>
</comment>
<dbReference type="PANTHER" id="PTHR30406:SF10">
    <property type="entry name" value="SULFATE TRANSPORT SYSTEM PERMEASE PROTEIN CYST"/>
    <property type="match status" value="1"/>
</dbReference>
<comment type="function">
    <text evidence="1 11">Part of the binding-protein-dependent transport system for molybdenum; probably responsible for the translocation of the substrate across the membrane.</text>
</comment>
<feature type="domain" description="ABC transmembrane type-1" evidence="12">
    <location>
        <begin position="64"/>
        <end position="267"/>
    </location>
</feature>